<proteinExistence type="predicted"/>
<sequence length="537" mass="60459">MPACTDESVGRLWRSSSGGSSPPSPSSPLSCSPPSPPPLRVLTRSSSSTFTLLDRRYLTPTPPPELSEELGILPKIIGWYPWFMLKFARNLLATLIYLLWSQILLMGPALWLSAWLWLVWKCIQLPLAIIKWSLTLVITPATELARKKRTVVISGGSSIQTLHLARNFYCAGARVVVVELEGLFGLARFSTAVDKFYTVPAPQGDRAEDYIEALKSIVYKEKASYYIPVCSTSTAYYDALAKPQLEALGTCVFCPGLKEICQLDDVTELLRKCDTEGMATPEYYPVNSKEEVDRLYDVGILRSGRHIMFSTGQIGCRERMKVLLPNFKRDFKAPHFISNSRPWVIVRDYPGDHFITCTTVKESKVVANVTCRVEGSGGKLLPQEHKEIELWLNNLFAKMKFSRPVSGHMSFRFVECTNSGSVVPLGCRVGVSMPYICHTSVHARLVWKPCRHFTRQASGPLVAPQGRYWMHEAVIDTLKHPSVQSVSTLIGTVLDKREALFAYWDPLPYCAYYHIQLPFTHVLRFVQGRHHTQIPTI</sequence>
<dbReference type="EMBL" id="CADCXU010027605">
    <property type="protein sequence ID" value="CAB0014259.1"/>
    <property type="molecule type" value="Genomic_DNA"/>
</dbReference>
<organism evidence="1 2">
    <name type="scientific">Nesidiocoris tenuis</name>
    <dbReference type="NCBI Taxonomy" id="355587"/>
    <lineage>
        <taxon>Eukaryota</taxon>
        <taxon>Metazoa</taxon>
        <taxon>Ecdysozoa</taxon>
        <taxon>Arthropoda</taxon>
        <taxon>Hexapoda</taxon>
        <taxon>Insecta</taxon>
        <taxon>Pterygota</taxon>
        <taxon>Neoptera</taxon>
        <taxon>Paraneoptera</taxon>
        <taxon>Hemiptera</taxon>
        <taxon>Heteroptera</taxon>
        <taxon>Panheteroptera</taxon>
        <taxon>Cimicomorpha</taxon>
        <taxon>Miridae</taxon>
        <taxon>Dicyphina</taxon>
        <taxon>Nesidiocoris</taxon>
    </lineage>
</organism>
<keyword evidence="2" id="KW-1185">Reference proteome</keyword>
<name>A0A6H5HCF3_9HEMI</name>
<dbReference type="AlphaFoldDB" id="A0A6H5HCF3"/>
<accession>A0A6H5HCF3</accession>
<dbReference type="OrthoDB" id="186626at2759"/>
<dbReference type="Gene3D" id="3.40.50.20">
    <property type="match status" value="1"/>
</dbReference>
<dbReference type="Proteomes" id="UP000479000">
    <property type="component" value="Unassembled WGS sequence"/>
</dbReference>
<protein>
    <submittedName>
        <fullName evidence="1">Uncharacterized protein</fullName>
    </submittedName>
</protein>
<reference evidence="1 2" key="1">
    <citation type="submission" date="2020-02" db="EMBL/GenBank/DDBJ databases">
        <authorList>
            <person name="Ferguson B K."/>
        </authorList>
    </citation>
    <scope>NUCLEOTIDE SEQUENCE [LARGE SCALE GENOMIC DNA]</scope>
</reference>
<gene>
    <name evidence="1" type="ORF">NTEN_LOCUS18707</name>
</gene>
<evidence type="ECO:0000313" key="1">
    <source>
        <dbReference type="EMBL" id="CAB0014259.1"/>
    </source>
</evidence>
<evidence type="ECO:0000313" key="2">
    <source>
        <dbReference type="Proteomes" id="UP000479000"/>
    </source>
</evidence>